<dbReference type="Gene3D" id="1.20.5.370">
    <property type="match status" value="1"/>
</dbReference>
<dbReference type="GO" id="GO:0033152">
    <property type="term" value="P:immunoglobulin V(D)J recombination"/>
    <property type="evidence" value="ECO:0007669"/>
    <property type="project" value="TreeGrafter"/>
</dbReference>
<dbReference type="InterPro" id="IPR010585">
    <property type="entry name" value="DNA_repair_prot_XRCC4"/>
</dbReference>
<evidence type="ECO:0000256" key="5">
    <source>
        <dbReference type="ARBA" id="ARBA00023242"/>
    </source>
</evidence>
<reference evidence="11" key="2">
    <citation type="submission" date="2025-05" db="UniProtKB">
        <authorList>
            <consortium name="RefSeq"/>
        </authorList>
    </citation>
    <scope>NUCLEOTIDE SEQUENCE [LARGE SCALE GENOMIC DNA]</scope>
</reference>
<dbReference type="GO" id="GO:0032807">
    <property type="term" value="C:DNA ligase IV complex"/>
    <property type="evidence" value="ECO:0007669"/>
    <property type="project" value="TreeGrafter"/>
</dbReference>
<accession>A0AAJ7WPL5</accession>
<dbReference type="InterPro" id="IPR009089">
    <property type="entry name" value="XRCC4_N_sf"/>
</dbReference>
<dbReference type="SUPFAM" id="SSF50809">
    <property type="entry name" value="XRCC4, N-terminal domain"/>
    <property type="match status" value="1"/>
</dbReference>
<feature type="region of interest" description="Disordered" evidence="8">
    <location>
        <begin position="272"/>
        <end position="453"/>
    </location>
</feature>
<keyword evidence="5" id="KW-0539">Nucleus</keyword>
<keyword evidence="11" id="KW-1185">Reference proteome</keyword>
<comment type="subcellular location">
    <subcellularLocation>
        <location evidence="1">Nucleus</location>
    </subcellularLocation>
</comment>
<sequence length="453" mass="48959">MRVAPEIAGRGGQLRAGDVCKLVWPMEESPRRGRVREGRGAREAELIDRARGRILGQHTMGEEGEVIRLHLSSDPGSTYYALVTWKKNSHQGLNLSLTDCRTAWTGEVTGSTLEEEASEAGLSLVDYVAELRAALPGHCWDSPSNGDAFRYDLKPPASPGHARRRCFSICKVHSDVTFELGTVELRELDEPVTLVRQLLDRGLEGGRRLRQRNDELHRDNERLAAERGRAVEELRASVNNKEELERDLYGKFIRVLNEKKEKIRRLKDALDKHAPAQVPPPCASAGGVVGGSSAARAAEGTDESDYGGSTDEERQAPATGTAPPKAAKAPSTAAVTRQEGERRGAVTAFDPYDDDDDDDGASVGGMDAGAGPTRRQRKRRGHQQVTATETPAAAVLPPPAKAKPANESRPARRGEAQPEPTTASRQSLRKAARGGGGSGGGNSDDTLELLYDF</sequence>
<comment type="similarity">
    <text evidence="6">Belongs to the XRCC4-XLF family. XRCC4 subfamily.</text>
</comment>
<evidence type="ECO:0000256" key="4">
    <source>
        <dbReference type="ARBA" id="ARBA00023204"/>
    </source>
</evidence>
<feature type="compositionally biased region" description="Low complexity" evidence="8">
    <location>
        <begin position="316"/>
        <end position="336"/>
    </location>
</feature>
<evidence type="ECO:0000313" key="13">
    <source>
        <dbReference type="RefSeq" id="XP_032805456.1"/>
    </source>
</evidence>
<dbReference type="InterPro" id="IPR053961">
    <property type="entry name" value="XRCC4_N"/>
</dbReference>
<keyword evidence="3" id="KW-0233">DNA recombination</keyword>
<name>A0AAJ7WPL5_PETMA</name>
<dbReference type="GO" id="GO:0003677">
    <property type="term" value="F:DNA binding"/>
    <property type="evidence" value="ECO:0007669"/>
    <property type="project" value="InterPro"/>
</dbReference>
<dbReference type="RefSeq" id="XP_032805446.1">
    <property type="nucleotide sequence ID" value="XM_032949555.1"/>
</dbReference>
<dbReference type="KEGG" id="pmrn:116940179"/>
<dbReference type="Proteomes" id="UP001318040">
    <property type="component" value="Chromosome 1"/>
</dbReference>
<dbReference type="Gene3D" id="2.170.210.10">
    <property type="entry name" value="DNA double-strand break repair and VJ recombination XRCC4, N-terminal"/>
    <property type="match status" value="1"/>
</dbReference>
<dbReference type="RefSeq" id="XP_032805456.1">
    <property type="nucleotide sequence ID" value="XM_032949565.1"/>
</dbReference>
<evidence type="ECO:0000313" key="11">
    <source>
        <dbReference type="Proteomes" id="UP001318040"/>
    </source>
</evidence>
<feature type="compositionally biased region" description="Acidic residues" evidence="8">
    <location>
        <begin position="351"/>
        <end position="360"/>
    </location>
</feature>
<dbReference type="AlphaFoldDB" id="A0AAJ7WPL5"/>
<dbReference type="GO" id="GO:0005958">
    <property type="term" value="C:DNA-dependent protein kinase-DNA ligase 4 complex"/>
    <property type="evidence" value="ECO:0007669"/>
    <property type="project" value="TreeGrafter"/>
</dbReference>
<feature type="domain" description="XRCC4 N-terminal" evidence="9">
    <location>
        <begin position="78"/>
        <end position="185"/>
    </location>
</feature>
<dbReference type="CTD" id="7518"/>
<feature type="coiled-coil region" evidence="7">
    <location>
        <begin position="206"/>
        <end position="247"/>
    </location>
</feature>
<keyword evidence="2" id="KW-0227">DNA damage</keyword>
<dbReference type="InterPro" id="IPR014751">
    <property type="entry name" value="XRCC4-like_C"/>
</dbReference>
<organism evidence="11 12">
    <name type="scientific">Petromyzon marinus</name>
    <name type="common">Sea lamprey</name>
    <dbReference type="NCBI Taxonomy" id="7757"/>
    <lineage>
        <taxon>Eukaryota</taxon>
        <taxon>Metazoa</taxon>
        <taxon>Chordata</taxon>
        <taxon>Craniata</taxon>
        <taxon>Vertebrata</taxon>
        <taxon>Cyclostomata</taxon>
        <taxon>Hyperoartia</taxon>
        <taxon>Petromyzontiformes</taxon>
        <taxon>Petromyzontidae</taxon>
        <taxon>Petromyzon</taxon>
    </lineage>
</organism>
<evidence type="ECO:0000313" key="12">
    <source>
        <dbReference type="RefSeq" id="XP_032805446.1"/>
    </source>
</evidence>
<evidence type="ECO:0000256" key="6">
    <source>
        <dbReference type="ARBA" id="ARBA00025728"/>
    </source>
</evidence>
<evidence type="ECO:0000256" key="3">
    <source>
        <dbReference type="ARBA" id="ARBA00023172"/>
    </source>
</evidence>
<dbReference type="InterPro" id="IPR038051">
    <property type="entry name" value="XRCC4-like_N_sf"/>
</dbReference>
<keyword evidence="4" id="KW-0234">DNA repair</keyword>
<reference evidence="12 13" key="1">
    <citation type="submission" date="2025-04" db="UniProtKB">
        <authorList>
            <consortium name="RefSeq"/>
        </authorList>
    </citation>
    <scope>IDENTIFICATION</scope>
    <source>
        <tissue evidence="12 13">Sperm</tissue>
    </source>
</reference>
<feature type="compositionally biased region" description="Basic and acidic residues" evidence="8">
    <location>
        <begin position="404"/>
        <end position="416"/>
    </location>
</feature>
<evidence type="ECO:0000256" key="2">
    <source>
        <dbReference type="ARBA" id="ARBA00022763"/>
    </source>
</evidence>
<keyword evidence="7" id="KW-0175">Coiled coil</keyword>
<evidence type="ECO:0000256" key="7">
    <source>
        <dbReference type="SAM" id="Coils"/>
    </source>
</evidence>
<proteinExistence type="inferred from homology"/>
<gene>
    <name evidence="12 13" type="primary">XRCC4</name>
</gene>
<protein>
    <submittedName>
        <fullName evidence="12 13">DNA repair protein XRCC4 isoform X1</fullName>
    </submittedName>
</protein>
<evidence type="ECO:0000256" key="8">
    <source>
        <dbReference type="SAM" id="MobiDB-lite"/>
    </source>
</evidence>
<dbReference type="InterPro" id="IPR053962">
    <property type="entry name" value="XRCC4_CC"/>
</dbReference>
<dbReference type="GO" id="GO:0006303">
    <property type="term" value="P:double-strand break repair via nonhomologous end joining"/>
    <property type="evidence" value="ECO:0007669"/>
    <property type="project" value="TreeGrafter"/>
</dbReference>
<dbReference type="SUPFAM" id="SSF58022">
    <property type="entry name" value="XRCC4, C-terminal oligomerization domain"/>
    <property type="match status" value="1"/>
</dbReference>
<evidence type="ECO:0000259" key="9">
    <source>
        <dbReference type="Pfam" id="PF06632"/>
    </source>
</evidence>
<dbReference type="PANTHER" id="PTHR28559:SF1">
    <property type="entry name" value="DNA REPAIR PROTEIN XRCC4"/>
    <property type="match status" value="1"/>
</dbReference>
<dbReference type="Pfam" id="PF21924">
    <property type="entry name" value="XRCC4_CC"/>
    <property type="match status" value="1"/>
</dbReference>
<feature type="compositionally biased region" description="Low complexity" evidence="8">
    <location>
        <begin position="385"/>
        <end position="395"/>
    </location>
</feature>
<dbReference type="Pfam" id="PF06632">
    <property type="entry name" value="XRCC4"/>
    <property type="match status" value="1"/>
</dbReference>
<feature type="domain" description="XRCC4 coiled-coil" evidence="10">
    <location>
        <begin position="190"/>
        <end position="266"/>
    </location>
</feature>
<feature type="compositionally biased region" description="Low complexity" evidence="8">
    <location>
        <begin position="283"/>
        <end position="298"/>
    </location>
</feature>
<feature type="compositionally biased region" description="Gly residues" evidence="8">
    <location>
        <begin position="433"/>
        <end position="442"/>
    </location>
</feature>
<dbReference type="GO" id="GO:0010165">
    <property type="term" value="P:response to X-ray"/>
    <property type="evidence" value="ECO:0007669"/>
    <property type="project" value="TreeGrafter"/>
</dbReference>
<dbReference type="PANTHER" id="PTHR28559">
    <property type="entry name" value="DNA REPAIR PROTEIN XRCC4"/>
    <property type="match status" value="1"/>
</dbReference>
<evidence type="ECO:0000259" key="10">
    <source>
        <dbReference type="Pfam" id="PF21924"/>
    </source>
</evidence>
<evidence type="ECO:0000256" key="1">
    <source>
        <dbReference type="ARBA" id="ARBA00004123"/>
    </source>
</evidence>